<organism evidence="4">
    <name type="scientific">Echinostoma caproni</name>
    <dbReference type="NCBI Taxonomy" id="27848"/>
    <lineage>
        <taxon>Eukaryota</taxon>
        <taxon>Metazoa</taxon>
        <taxon>Spiralia</taxon>
        <taxon>Lophotrochozoa</taxon>
        <taxon>Platyhelminthes</taxon>
        <taxon>Trematoda</taxon>
        <taxon>Digenea</taxon>
        <taxon>Plagiorchiida</taxon>
        <taxon>Echinostomata</taxon>
        <taxon>Echinostomatoidea</taxon>
        <taxon>Echinostomatidae</taxon>
        <taxon>Echinostoma</taxon>
    </lineage>
</organism>
<evidence type="ECO:0000313" key="3">
    <source>
        <dbReference type="Proteomes" id="UP000272942"/>
    </source>
</evidence>
<name>A0A183AJY7_9TREM</name>
<reference evidence="2 3" key="2">
    <citation type="submission" date="2018-11" db="EMBL/GenBank/DDBJ databases">
        <authorList>
            <consortium name="Pathogen Informatics"/>
        </authorList>
    </citation>
    <scope>NUCLEOTIDE SEQUENCE [LARGE SCALE GENOMIC DNA]</scope>
    <source>
        <strain evidence="2 3">Egypt</strain>
    </source>
</reference>
<accession>A0A183AJY7</accession>
<feature type="chain" id="PRO_5043138058" evidence="1">
    <location>
        <begin position="24"/>
        <end position="61"/>
    </location>
</feature>
<feature type="signal peptide" evidence="1">
    <location>
        <begin position="1"/>
        <end position="23"/>
    </location>
</feature>
<dbReference type="EMBL" id="UZAN01044375">
    <property type="protein sequence ID" value="VDP80651.1"/>
    <property type="molecule type" value="Genomic_DNA"/>
</dbReference>
<evidence type="ECO:0000313" key="2">
    <source>
        <dbReference type="EMBL" id="VDP80651.1"/>
    </source>
</evidence>
<dbReference type="AlphaFoldDB" id="A0A183AJY7"/>
<protein>
    <submittedName>
        <fullName evidence="4">Secreted protein</fullName>
    </submittedName>
</protein>
<dbReference type="Proteomes" id="UP000272942">
    <property type="component" value="Unassembled WGS sequence"/>
</dbReference>
<dbReference type="WBParaSite" id="ECPE_0000728801-mRNA-1">
    <property type="protein sequence ID" value="ECPE_0000728801-mRNA-1"/>
    <property type="gene ID" value="ECPE_0000728801"/>
</dbReference>
<keyword evidence="3" id="KW-1185">Reference proteome</keyword>
<gene>
    <name evidence="2" type="ORF">ECPE_LOCUS7272</name>
</gene>
<evidence type="ECO:0000313" key="4">
    <source>
        <dbReference type="WBParaSite" id="ECPE_0000728801-mRNA-1"/>
    </source>
</evidence>
<keyword evidence="1" id="KW-0732">Signal</keyword>
<evidence type="ECO:0000256" key="1">
    <source>
        <dbReference type="SAM" id="SignalP"/>
    </source>
</evidence>
<sequence length="61" mass="7200">MMMMNRMMMMMMMIMMMMMLVRCDVQTRNKTLLLIVSFTSSPMLIKPIPILSPLRLKSNPN</sequence>
<proteinExistence type="predicted"/>
<reference evidence="4" key="1">
    <citation type="submission" date="2016-06" db="UniProtKB">
        <authorList>
            <consortium name="WormBaseParasite"/>
        </authorList>
    </citation>
    <scope>IDENTIFICATION</scope>
</reference>